<proteinExistence type="inferred from homology"/>
<protein>
    <submittedName>
        <fullName evidence="5">Type I restriction enzyme specificity protein</fullName>
    </submittedName>
</protein>
<keyword evidence="6" id="KW-1185">Reference proteome</keyword>
<dbReference type="GO" id="GO:0003677">
    <property type="term" value="F:DNA binding"/>
    <property type="evidence" value="ECO:0007669"/>
    <property type="project" value="UniProtKB-KW"/>
</dbReference>
<evidence type="ECO:0000313" key="5">
    <source>
        <dbReference type="EMBL" id="QGZ96627.1"/>
    </source>
</evidence>
<dbReference type="CDD" id="cd17246">
    <property type="entry name" value="RMtype1_S_SonII-TRD2-CR2_like"/>
    <property type="match status" value="1"/>
</dbReference>
<organism evidence="5 6">
    <name type="scientific">Terricaulis silvestris</name>
    <dbReference type="NCBI Taxonomy" id="2686094"/>
    <lineage>
        <taxon>Bacteria</taxon>
        <taxon>Pseudomonadati</taxon>
        <taxon>Pseudomonadota</taxon>
        <taxon>Alphaproteobacteria</taxon>
        <taxon>Caulobacterales</taxon>
        <taxon>Caulobacteraceae</taxon>
        <taxon>Terricaulis</taxon>
    </lineage>
</organism>
<dbReference type="Gene3D" id="3.90.220.20">
    <property type="entry name" value="DNA methylase specificity domains"/>
    <property type="match status" value="1"/>
</dbReference>
<dbReference type="Gene3D" id="1.10.287.1120">
    <property type="entry name" value="Bipartite methylase S protein"/>
    <property type="match status" value="1"/>
</dbReference>
<dbReference type="EMBL" id="CP047045">
    <property type="protein sequence ID" value="QGZ96627.1"/>
    <property type="molecule type" value="Genomic_DNA"/>
</dbReference>
<dbReference type="Pfam" id="PF01420">
    <property type="entry name" value="Methylase_S"/>
    <property type="match status" value="1"/>
</dbReference>
<dbReference type="KEGG" id="tsv:DSM104635_03487"/>
<evidence type="ECO:0000313" key="6">
    <source>
        <dbReference type="Proteomes" id="UP000431269"/>
    </source>
</evidence>
<feature type="domain" description="Type I restriction modification DNA specificity" evidence="4">
    <location>
        <begin position="32"/>
        <end position="180"/>
    </location>
</feature>
<reference evidence="6" key="1">
    <citation type="submission" date="2019-12" db="EMBL/GenBank/DDBJ databases">
        <title>Complete genome of Terracaulis silvestris 0127_4.</title>
        <authorList>
            <person name="Vieira S."/>
            <person name="Riedel T."/>
            <person name="Sproer C."/>
            <person name="Pascual J."/>
            <person name="Boedeker C."/>
            <person name="Overmann J."/>
        </authorList>
    </citation>
    <scope>NUCLEOTIDE SEQUENCE [LARGE SCALE GENOMIC DNA]</scope>
    <source>
        <strain evidence="6">0127_4</strain>
    </source>
</reference>
<dbReference type="InterPro" id="IPR052021">
    <property type="entry name" value="Type-I_RS_S_subunit"/>
</dbReference>
<keyword evidence="2" id="KW-0680">Restriction system</keyword>
<evidence type="ECO:0000259" key="4">
    <source>
        <dbReference type="Pfam" id="PF01420"/>
    </source>
</evidence>
<dbReference type="GO" id="GO:0009307">
    <property type="term" value="P:DNA restriction-modification system"/>
    <property type="evidence" value="ECO:0007669"/>
    <property type="project" value="UniProtKB-KW"/>
</dbReference>
<dbReference type="SUPFAM" id="SSF116734">
    <property type="entry name" value="DNA methylase specificity domain"/>
    <property type="match status" value="1"/>
</dbReference>
<evidence type="ECO:0000256" key="1">
    <source>
        <dbReference type="ARBA" id="ARBA00010923"/>
    </source>
</evidence>
<comment type="similarity">
    <text evidence="1">Belongs to the type-I restriction system S methylase family.</text>
</comment>
<dbReference type="Proteomes" id="UP000431269">
    <property type="component" value="Chromosome"/>
</dbReference>
<accession>A0A6I6MV35</accession>
<gene>
    <name evidence="5" type="ORF">DSM104635_03487</name>
</gene>
<dbReference type="InterPro" id="IPR044946">
    <property type="entry name" value="Restrct_endonuc_typeI_TRD_sf"/>
</dbReference>
<dbReference type="PANTHER" id="PTHR30408">
    <property type="entry name" value="TYPE-1 RESTRICTION ENZYME ECOKI SPECIFICITY PROTEIN"/>
    <property type="match status" value="1"/>
</dbReference>
<evidence type="ECO:0000256" key="3">
    <source>
        <dbReference type="ARBA" id="ARBA00023125"/>
    </source>
</evidence>
<dbReference type="AlphaFoldDB" id="A0A6I6MV35"/>
<keyword evidence="3" id="KW-0238">DNA-binding</keyword>
<evidence type="ECO:0000256" key="2">
    <source>
        <dbReference type="ARBA" id="ARBA00022747"/>
    </source>
</evidence>
<dbReference type="REBASE" id="357738">
    <property type="entry name" value="S.Cba1274ORF3488P"/>
</dbReference>
<dbReference type="PANTHER" id="PTHR30408:SF13">
    <property type="entry name" value="TYPE I RESTRICTION ENZYME HINDI SPECIFICITY SUBUNIT"/>
    <property type="match status" value="1"/>
</dbReference>
<sequence length="219" mass="24724">MRPQVTLGKICSLITDGKHGDCRDQDDSGFFFISAKDIRDGRVNYLGAREITQSDFEETHRRTDLCEGDVLVTNSGTIGRIAIAEADDRTACTTFQKSVAVLKPIRELVDPRFLYYALVDSRERLVNASAGAAQKNLLLGELRRFSITLPSVDEQMSIAEKLRVYDALVTNNERRMALLERATRLLFDEWFVRFASQARPGRAPQNASDASERLCRHRP</sequence>
<name>A0A6I6MV35_9CAUL</name>
<dbReference type="InterPro" id="IPR000055">
    <property type="entry name" value="Restrct_endonuc_typeI_TRD"/>
</dbReference>